<evidence type="ECO:0000313" key="6">
    <source>
        <dbReference type="Proteomes" id="UP000824998"/>
    </source>
</evidence>
<evidence type="ECO:0000259" key="4">
    <source>
        <dbReference type="Pfam" id="PF14420"/>
    </source>
</evidence>
<dbReference type="AlphaFoldDB" id="A0A9P7YPP5"/>
<evidence type="ECO:0000256" key="3">
    <source>
        <dbReference type="PROSITE-ProRule" id="PRU00023"/>
    </source>
</evidence>
<evidence type="ECO:0000313" key="5">
    <source>
        <dbReference type="EMBL" id="KAG9237441.1"/>
    </source>
</evidence>
<keyword evidence="6" id="KW-1185">Reference proteome</keyword>
<dbReference type="InterPro" id="IPR036770">
    <property type="entry name" value="Ankyrin_rpt-contain_sf"/>
</dbReference>
<keyword evidence="2 3" id="KW-0040">ANK repeat</keyword>
<evidence type="ECO:0000256" key="2">
    <source>
        <dbReference type="ARBA" id="ARBA00023043"/>
    </source>
</evidence>
<proteinExistence type="predicted"/>
<dbReference type="Proteomes" id="UP000824998">
    <property type="component" value="Unassembled WGS sequence"/>
</dbReference>
<dbReference type="SMART" id="SM00248">
    <property type="entry name" value="ANK"/>
    <property type="match status" value="12"/>
</dbReference>
<dbReference type="Pfam" id="PF14420">
    <property type="entry name" value="Clr5"/>
    <property type="match status" value="1"/>
</dbReference>
<dbReference type="InterPro" id="IPR002110">
    <property type="entry name" value="Ankyrin_rpt"/>
</dbReference>
<dbReference type="PROSITE" id="PS50297">
    <property type="entry name" value="ANK_REP_REGION"/>
    <property type="match status" value="4"/>
</dbReference>
<accession>A0A9P7YPP5</accession>
<feature type="repeat" description="ANK" evidence="3">
    <location>
        <begin position="915"/>
        <end position="947"/>
    </location>
</feature>
<feature type="domain" description="Clr5" evidence="4">
    <location>
        <begin position="14"/>
        <end position="65"/>
    </location>
</feature>
<comment type="caution">
    <text evidence="5">The sequence shown here is derived from an EMBL/GenBank/DDBJ whole genome shotgun (WGS) entry which is preliminary data.</text>
</comment>
<dbReference type="PANTHER" id="PTHR24198:SF165">
    <property type="entry name" value="ANKYRIN REPEAT-CONTAINING PROTEIN-RELATED"/>
    <property type="match status" value="1"/>
</dbReference>
<reference evidence="5" key="1">
    <citation type="journal article" date="2021" name="IMA Fungus">
        <title>Genomic characterization of three marine fungi, including Emericellopsis atlantica sp. nov. with signatures of a generalist lifestyle and marine biomass degradation.</title>
        <authorList>
            <person name="Hagestad O.C."/>
            <person name="Hou L."/>
            <person name="Andersen J.H."/>
            <person name="Hansen E.H."/>
            <person name="Altermark B."/>
            <person name="Li C."/>
            <person name="Kuhnert E."/>
            <person name="Cox R.J."/>
            <person name="Crous P.W."/>
            <person name="Spatafora J.W."/>
            <person name="Lail K."/>
            <person name="Amirebrahimi M."/>
            <person name="Lipzen A."/>
            <person name="Pangilinan J."/>
            <person name="Andreopoulos W."/>
            <person name="Hayes R.D."/>
            <person name="Ng V."/>
            <person name="Grigoriev I.V."/>
            <person name="Jackson S.A."/>
            <person name="Sutton T.D.S."/>
            <person name="Dobson A.D.W."/>
            <person name="Rama T."/>
        </authorList>
    </citation>
    <scope>NUCLEOTIDE SEQUENCE</scope>
    <source>
        <strain evidence="5">TRa018bII</strain>
    </source>
</reference>
<dbReference type="PANTHER" id="PTHR24198">
    <property type="entry name" value="ANKYRIN REPEAT AND PROTEIN KINASE DOMAIN-CONTAINING PROTEIN"/>
    <property type="match status" value="1"/>
</dbReference>
<evidence type="ECO:0000256" key="1">
    <source>
        <dbReference type="ARBA" id="ARBA00022737"/>
    </source>
</evidence>
<dbReference type="InterPro" id="IPR025676">
    <property type="entry name" value="Clr5_dom"/>
</dbReference>
<gene>
    <name evidence="5" type="ORF">BJ875DRAFT_493284</name>
</gene>
<feature type="repeat" description="ANK" evidence="3">
    <location>
        <begin position="566"/>
        <end position="598"/>
    </location>
</feature>
<protein>
    <submittedName>
        <fullName evidence="5">Ankyrin repeat-containing domain protein</fullName>
    </submittedName>
</protein>
<feature type="repeat" description="ANK" evidence="3">
    <location>
        <begin position="880"/>
        <end position="912"/>
    </location>
</feature>
<dbReference type="SUPFAM" id="SSF48403">
    <property type="entry name" value="Ankyrin repeat"/>
    <property type="match status" value="3"/>
</dbReference>
<dbReference type="Gene3D" id="1.25.40.20">
    <property type="entry name" value="Ankyrin repeat-containing domain"/>
    <property type="match status" value="3"/>
</dbReference>
<sequence length="1008" mass="111748">MASKKKNEAVKAPSEEDWDLHKTTLGDLYFGSTLKEMMQQMKRDHQFVASKNQFERKFKEWGFRKNFTKEELKAVLSKKHKRDREDKASQVSMNGMVIPEKRIRKEESRFTISEVQEIDSALNFPLPEGIVVATPPSFPSPSFPSPFFPSPEGIAVATPPSTAMEKIPKNVPTDNLPGFELFDLFSSITESPSLHLAGHEIDLPHPISSWLQDFIPNTLGFEEYPIPHSPHAENIFTSLSSTLFVPIMTNNYIEMFFMPPIWVIDDPSPLFTPIRAISEAVGPFMLERYDGEINLQLEKLLGPSDLDSFIHFLSFSAYLASNGMLYDNKILNWITSQSRNFLRSMISMQSYTIQACLDALVTSACRFGDTASFEMFFEADVNGQLYRGRRESLMADAVSVGSVETVRSLLKEGKCQRPNGNLLRSVSKVEVARLLVDAGADVNADCMGQSDKLSVNHKSKPAYNALIKGRLEVAEYLIASGAIMEPNTLLATKASLLKPAIDAGNLSLVRHVLSLDVEVDKMDHFDIERDRRTEDLRYACFHGYNQIVDAILQTPLGKSILHSSENGWGPLRDAALNGNVEIVKLLIDAGADVNASSQKPMEGREAVEFRWDKDEKTLPSTPLMAAVERGCTEVVKILLYHSVDATAPANSKYGTQVLDVAELLGHHDIVSLLIEERVPRSSTQSLEQKIMELRLAARRNDIQKAQSLTACGLDVCHVLDALDVIWRKTPYYLRSEEPVENTLSVFLGLCSDKVDGRGPMKNYSALEIAVKYGEYDLAKRLILAGANVALSVPIFGSVLQLSIIYSRHWYHKNLIDFAQFLLEHGGKVNSPRTDYCGTAFEEALKLGRIELVKFLAPNSAIFEPLCPDGVDINTPPANNSGRTVLQAAAVGGDLEFIKSLLDNGANINAKPAPNRGITALQGAAIEGNIRIAHLLLEHGADPNAPGAEREGRTALEGAAERGRLDMVQLLMISSAEPSEKAFLFAEREMHFVIADIIRKAIEEKKADE</sequence>
<keyword evidence="1" id="KW-0677">Repeat</keyword>
<dbReference type="Pfam" id="PF12796">
    <property type="entry name" value="Ank_2"/>
    <property type="match status" value="3"/>
</dbReference>
<feature type="repeat" description="ANK" evidence="3">
    <location>
        <begin position="950"/>
        <end position="982"/>
    </location>
</feature>
<organism evidence="5 6">
    <name type="scientific">Amylocarpus encephaloides</name>
    <dbReference type="NCBI Taxonomy" id="45428"/>
    <lineage>
        <taxon>Eukaryota</taxon>
        <taxon>Fungi</taxon>
        <taxon>Dikarya</taxon>
        <taxon>Ascomycota</taxon>
        <taxon>Pezizomycotina</taxon>
        <taxon>Leotiomycetes</taxon>
        <taxon>Helotiales</taxon>
        <taxon>Helotiales incertae sedis</taxon>
        <taxon>Amylocarpus</taxon>
    </lineage>
</organism>
<dbReference type="PROSITE" id="PS50088">
    <property type="entry name" value="ANK_REPEAT"/>
    <property type="match status" value="4"/>
</dbReference>
<name>A0A9P7YPP5_9HELO</name>
<dbReference type="OrthoDB" id="194358at2759"/>
<dbReference type="EMBL" id="MU251386">
    <property type="protein sequence ID" value="KAG9237441.1"/>
    <property type="molecule type" value="Genomic_DNA"/>
</dbReference>